<dbReference type="STRING" id="1801780.A2917_01210"/>
<accession>A0A1F6XLH6</accession>
<dbReference type="Proteomes" id="UP000178104">
    <property type="component" value="Unassembled WGS sequence"/>
</dbReference>
<comment type="caution">
    <text evidence="2">The sequence shown here is derived from an EMBL/GenBank/DDBJ whole genome shotgun (WGS) entry which is preliminary data.</text>
</comment>
<dbReference type="InterPro" id="IPR000182">
    <property type="entry name" value="GNAT_dom"/>
</dbReference>
<evidence type="ECO:0000313" key="3">
    <source>
        <dbReference type="Proteomes" id="UP000178104"/>
    </source>
</evidence>
<dbReference type="GO" id="GO:0016747">
    <property type="term" value="F:acyltransferase activity, transferring groups other than amino-acyl groups"/>
    <property type="evidence" value="ECO:0007669"/>
    <property type="project" value="InterPro"/>
</dbReference>
<protein>
    <recommendedName>
        <fullName evidence="1">N-acetyltransferase domain-containing protein</fullName>
    </recommendedName>
</protein>
<dbReference type="InterPro" id="IPR016181">
    <property type="entry name" value="Acyl_CoA_acyltransferase"/>
</dbReference>
<dbReference type="AlphaFoldDB" id="A0A1F6XLH6"/>
<organism evidence="2 3">
    <name type="scientific">Candidatus Nomurabacteria bacterium RIFCSPLOWO2_01_FULL_42_17</name>
    <dbReference type="NCBI Taxonomy" id="1801780"/>
    <lineage>
        <taxon>Bacteria</taxon>
        <taxon>Candidatus Nomuraibacteriota</taxon>
    </lineage>
</organism>
<reference evidence="2 3" key="1">
    <citation type="journal article" date="2016" name="Nat. Commun.">
        <title>Thousands of microbial genomes shed light on interconnected biogeochemical processes in an aquifer system.</title>
        <authorList>
            <person name="Anantharaman K."/>
            <person name="Brown C.T."/>
            <person name="Hug L.A."/>
            <person name="Sharon I."/>
            <person name="Castelle C.J."/>
            <person name="Probst A.J."/>
            <person name="Thomas B.C."/>
            <person name="Singh A."/>
            <person name="Wilkins M.J."/>
            <person name="Karaoz U."/>
            <person name="Brodie E.L."/>
            <person name="Williams K.H."/>
            <person name="Hubbard S.S."/>
            <person name="Banfield J.F."/>
        </authorList>
    </citation>
    <scope>NUCLEOTIDE SEQUENCE [LARGE SCALE GENOMIC DNA]</scope>
</reference>
<evidence type="ECO:0000313" key="2">
    <source>
        <dbReference type="EMBL" id="OGI94984.1"/>
    </source>
</evidence>
<name>A0A1F6XLH6_9BACT</name>
<sequence length="209" mass="24610">MEINSDLSYQKFLFPLPIYRTIKIGEAFSKDKEKFFIIVGLDKKMIEQLKKLSIDENDIELQKNTSDLKRFGLGSYKNWYKKERTPFILVHTNTNTLAAIVWFGPKPLGRKSIKYLEKKELMEDESLLNNDNWHTISYRCYPNFRGKGLVREFVIFAMKIYLKNVPHIKLWAGINIKNIASERLAESLGFKPLEKLSDRNSNYLVMVKY</sequence>
<dbReference type="SUPFAM" id="SSF55729">
    <property type="entry name" value="Acyl-CoA N-acyltransferases (Nat)"/>
    <property type="match status" value="1"/>
</dbReference>
<feature type="domain" description="N-acetyltransferase" evidence="1">
    <location>
        <begin position="130"/>
        <end position="191"/>
    </location>
</feature>
<gene>
    <name evidence="2" type="ORF">A2917_01210</name>
</gene>
<dbReference type="Pfam" id="PF13302">
    <property type="entry name" value="Acetyltransf_3"/>
    <property type="match status" value="1"/>
</dbReference>
<evidence type="ECO:0000259" key="1">
    <source>
        <dbReference type="Pfam" id="PF13302"/>
    </source>
</evidence>
<dbReference type="EMBL" id="MFVE01000008">
    <property type="protein sequence ID" value="OGI94984.1"/>
    <property type="molecule type" value="Genomic_DNA"/>
</dbReference>
<dbReference type="Gene3D" id="3.40.630.30">
    <property type="match status" value="1"/>
</dbReference>
<proteinExistence type="predicted"/>